<proteinExistence type="predicted"/>
<dbReference type="OrthoDB" id="2287834at2759"/>
<evidence type="ECO:0000313" key="2">
    <source>
        <dbReference type="Proteomes" id="UP000650833"/>
    </source>
</evidence>
<comment type="caution">
    <text evidence="1">The sequence shown here is derived from an EMBL/GenBank/DDBJ whole genome shotgun (WGS) entry which is preliminary data.</text>
</comment>
<name>A0A8H7QDB6_9FUNG</name>
<accession>A0A8H7QDB6</accession>
<gene>
    <name evidence="1" type="ORF">INT46_000486</name>
</gene>
<protein>
    <submittedName>
        <fullName evidence="1">Uncharacterized protein</fullName>
    </submittedName>
</protein>
<keyword evidence="2" id="KW-1185">Reference proteome</keyword>
<dbReference type="AlphaFoldDB" id="A0A8H7QDB6"/>
<dbReference type="EMBL" id="JAEPRC010001142">
    <property type="protein sequence ID" value="KAG2189874.1"/>
    <property type="molecule type" value="Genomic_DNA"/>
</dbReference>
<reference evidence="1" key="1">
    <citation type="submission" date="2020-12" db="EMBL/GenBank/DDBJ databases">
        <title>Metabolic potential, ecology and presence of endohyphal bacteria is reflected in genomic diversity of Mucoromycotina.</title>
        <authorList>
            <person name="Muszewska A."/>
            <person name="Okrasinska A."/>
            <person name="Steczkiewicz K."/>
            <person name="Drgas O."/>
            <person name="Orlowska M."/>
            <person name="Perlinska-Lenart U."/>
            <person name="Aleksandrzak-Piekarczyk T."/>
            <person name="Szatraj K."/>
            <person name="Zielenkiewicz U."/>
            <person name="Pilsyk S."/>
            <person name="Malc E."/>
            <person name="Mieczkowski P."/>
            <person name="Kruszewska J.S."/>
            <person name="Biernat P."/>
            <person name="Pawlowska J."/>
        </authorList>
    </citation>
    <scope>NUCLEOTIDE SEQUENCE</scope>
    <source>
        <strain evidence="1">CBS 226.32</strain>
    </source>
</reference>
<dbReference type="Proteomes" id="UP000650833">
    <property type="component" value="Unassembled WGS sequence"/>
</dbReference>
<sequence length="226" mass="25510">MPTKNTSFKRRLIREPDDEELEVEIEKQQVVNLSGIQTNTENIILYPISIATLSEEAPKKNAFIPASSSSAHATQAGPSITVTEFDIAIEAMTKKIGLQAEENEDSIFSLLQSSVTFHRECPIHPSSKSDKKKILEVLIDIEAVNQYKRDQTYLYDFQSECRKKYGHDLVYDQVQTNADRAIRCVICDSYKSGVFIRILKNLWVSESETGLPKVLSISFLSLYAAL</sequence>
<organism evidence="1 2">
    <name type="scientific">Mucor plumbeus</name>
    <dbReference type="NCBI Taxonomy" id="97098"/>
    <lineage>
        <taxon>Eukaryota</taxon>
        <taxon>Fungi</taxon>
        <taxon>Fungi incertae sedis</taxon>
        <taxon>Mucoromycota</taxon>
        <taxon>Mucoromycotina</taxon>
        <taxon>Mucoromycetes</taxon>
        <taxon>Mucorales</taxon>
        <taxon>Mucorineae</taxon>
        <taxon>Mucoraceae</taxon>
        <taxon>Mucor</taxon>
    </lineage>
</organism>
<evidence type="ECO:0000313" key="1">
    <source>
        <dbReference type="EMBL" id="KAG2189874.1"/>
    </source>
</evidence>